<dbReference type="Gene3D" id="3.40.50.10790">
    <property type="entry name" value="S-adenosyl-l-methionine hydroxide adenosyltransferase, N-terminal"/>
    <property type="match status" value="1"/>
</dbReference>
<evidence type="ECO:0000313" key="7">
    <source>
        <dbReference type="Proteomes" id="UP001589788"/>
    </source>
</evidence>
<sequence length="219" mass="22349">GVGTARRPVALGCPGRPGPGGPTGPTRLVGPDNGLLLGAAEVLGGVAEAVELPRPTRSVTFDGRDVFAPAAARLWAGEPLGALGPPLDPASLVDLPSPWLASGEGWLEAEVLWVDRFGNLQLAARPDDLADAGLGAAGVVLLEHPGGQQPLVRVGAFEELRQYRAPHGAPALGLLVDANGQLAVVEDRGSAASTLGLAAGQRLRLRRTPGAPPERDPRA</sequence>
<keyword evidence="7" id="KW-1185">Reference proteome</keyword>
<name>A0ABV6C614_9ACTN</name>
<dbReference type="InterPro" id="IPR046469">
    <property type="entry name" value="SAM_HAT_N"/>
</dbReference>
<dbReference type="PANTHER" id="PTHR35092">
    <property type="entry name" value="CHLORINASE MJ1651"/>
    <property type="match status" value="1"/>
</dbReference>
<organism evidence="6 7">
    <name type="scientific">Aciditerrimonas ferrireducens</name>
    <dbReference type="NCBI Taxonomy" id="667306"/>
    <lineage>
        <taxon>Bacteria</taxon>
        <taxon>Bacillati</taxon>
        <taxon>Actinomycetota</taxon>
        <taxon>Acidimicrobiia</taxon>
        <taxon>Acidimicrobiales</taxon>
        <taxon>Acidimicrobiaceae</taxon>
        <taxon>Aciditerrimonas</taxon>
    </lineage>
</organism>
<dbReference type="InterPro" id="IPR023228">
    <property type="entry name" value="SAM_OH_AdoTrfase_N_sf"/>
</dbReference>
<dbReference type="InterPro" id="IPR002747">
    <property type="entry name" value="SAM_OH_AdoTrfase"/>
</dbReference>
<feature type="domain" description="S-adenosyl-l-methionine hydroxide adenosyltransferase C-terminal" evidence="5">
    <location>
        <begin position="109"/>
        <end position="203"/>
    </location>
</feature>
<dbReference type="RefSeq" id="WP_377790875.1">
    <property type="nucleotide sequence ID" value="NZ_JBHLYQ010000278.1"/>
</dbReference>
<dbReference type="Pfam" id="PF20257">
    <property type="entry name" value="SAM_HAT_C"/>
    <property type="match status" value="1"/>
</dbReference>
<evidence type="ECO:0000313" key="6">
    <source>
        <dbReference type="EMBL" id="MFC0083135.1"/>
    </source>
</evidence>
<comment type="caution">
    <text evidence="6">The sequence shown here is derived from an EMBL/GenBank/DDBJ whole genome shotgun (WGS) entry which is preliminary data.</text>
</comment>
<gene>
    <name evidence="6" type="ORF">ACFFRE_13450</name>
</gene>
<accession>A0ABV6C614</accession>
<feature type="region of interest" description="Disordered" evidence="3">
    <location>
        <begin position="1"/>
        <end position="30"/>
    </location>
</feature>
<dbReference type="EMBL" id="JBHLYQ010000278">
    <property type="protein sequence ID" value="MFC0083135.1"/>
    <property type="molecule type" value="Genomic_DNA"/>
</dbReference>
<dbReference type="InterPro" id="IPR046470">
    <property type="entry name" value="SAM_HAT_C"/>
</dbReference>
<dbReference type="Pfam" id="PF01887">
    <property type="entry name" value="SAM_HAT_N"/>
    <property type="match status" value="1"/>
</dbReference>
<dbReference type="SUPFAM" id="SSF102522">
    <property type="entry name" value="Bacterial fluorinating enzyme, N-terminal domain"/>
    <property type="match status" value="1"/>
</dbReference>
<evidence type="ECO:0000259" key="5">
    <source>
        <dbReference type="Pfam" id="PF20257"/>
    </source>
</evidence>
<comment type="similarity">
    <text evidence="2">Belongs to the SAM hydrolase / SAM-dependent halogenase family.</text>
</comment>
<evidence type="ECO:0000256" key="2">
    <source>
        <dbReference type="ARBA" id="ARBA00024035"/>
    </source>
</evidence>
<proteinExistence type="inferred from homology"/>
<evidence type="ECO:0000259" key="4">
    <source>
        <dbReference type="Pfam" id="PF01887"/>
    </source>
</evidence>
<dbReference type="PANTHER" id="PTHR35092:SF1">
    <property type="entry name" value="CHLORINASE MJ1651"/>
    <property type="match status" value="1"/>
</dbReference>
<reference evidence="6 7" key="1">
    <citation type="submission" date="2024-09" db="EMBL/GenBank/DDBJ databases">
        <authorList>
            <person name="Sun Q."/>
            <person name="Mori K."/>
        </authorList>
    </citation>
    <scope>NUCLEOTIDE SEQUENCE [LARGE SCALE GENOMIC DNA]</scope>
    <source>
        <strain evidence="6 7">JCM 15389</strain>
    </source>
</reference>
<dbReference type="SUPFAM" id="SSF101852">
    <property type="entry name" value="Bacterial fluorinating enzyme, C-terminal domain"/>
    <property type="match status" value="1"/>
</dbReference>
<dbReference type="Gene3D" id="2.40.30.90">
    <property type="entry name" value="Bacterial fluorinating enzyme like"/>
    <property type="match status" value="1"/>
</dbReference>
<dbReference type="InterPro" id="IPR023227">
    <property type="entry name" value="SAM_OH_AdoTrfase_C_sf"/>
</dbReference>
<dbReference type="Proteomes" id="UP001589788">
    <property type="component" value="Unassembled WGS sequence"/>
</dbReference>
<keyword evidence="1" id="KW-0949">S-adenosyl-L-methionine</keyword>
<evidence type="ECO:0000256" key="1">
    <source>
        <dbReference type="ARBA" id="ARBA00022691"/>
    </source>
</evidence>
<evidence type="ECO:0000256" key="3">
    <source>
        <dbReference type="SAM" id="MobiDB-lite"/>
    </source>
</evidence>
<feature type="domain" description="S-adenosyl-l-methionine hydroxide adenosyltransferase N-terminal" evidence="4">
    <location>
        <begin position="27"/>
        <end position="84"/>
    </location>
</feature>
<feature type="non-terminal residue" evidence="6">
    <location>
        <position position="1"/>
    </location>
</feature>
<protein>
    <submittedName>
        <fullName evidence="6">S-adenosyl-l-methionine hydroxide adenosyltransferase family protein</fullName>
    </submittedName>
</protein>